<accession>A0A430FTM1</accession>
<dbReference type="GO" id="GO:0030170">
    <property type="term" value="F:pyridoxal phosphate binding"/>
    <property type="evidence" value="ECO:0007669"/>
    <property type="project" value="InterPro"/>
</dbReference>
<dbReference type="SUPFAM" id="SSF53383">
    <property type="entry name" value="PLP-dependent transferases"/>
    <property type="match status" value="1"/>
</dbReference>
<dbReference type="CDD" id="cd00609">
    <property type="entry name" value="AAT_like"/>
    <property type="match status" value="1"/>
</dbReference>
<dbReference type="GO" id="GO:0008483">
    <property type="term" value="F:transaminase activity"/>
    <property type="evidence" value="ECO:0007669"/>
    <property type="project" value="UniProtKB-KW"/>
</dbReference>
<feature type="domain" description="Aminotransferase class I/classII large" evidence="2">
    <location>
        <begin position="78"/>
        <end position="394"/>
    </location>
</feature>
<protein>
    <submittedName>
        <fullName evidence="3">Aminotransferase</fullName>
    </submittedName>
</protein>
<dbReference type="InterPro" id="IPR015422">
    <property type="entry name" value="PyrdxlP-dep_Trfase_small"/>
</dbReference>
<dbReference type="PANTHER" id="PTHR43795:SF2">
    <property type="entry name" value="BIFUNCTIONAL ASPARTATE AMINOTRANSFERASE AND GLUTAMATE_ASPARTATE-PREPHENATE AMINOTRANSFERASE"/>
    <property type="match status" value="1"/>
</dbReference>
<dbReference type="RefSeq" id="WP_125963300.1">
    <property type="nucleotide sequence ID" value="NZ_QXGM01000001.1"/>
</dbReference>
<proteinExistence type="predicted"/>
<keyword evidence="3" id="KW-0808">Transferase</keyword>
<dbReference type="EMBL" id="QXGM01000001">
    <property type="protein sequence ID" value="RSX56167.1"/>
    <property type="molecule type" value="Genomic_DNA"/>
</dbReference>
<evidence type="ECO:0000313" key="3">
    <source>
        <dbReference type="EMBL" id="RSX56167.1"/>
    </source>
</evidence>
<dbReference type="OrthoDB" id="9763453at2"/>
<comment type="caution">
    <text evidence="3">The sequence shown here is derived from an EMBL/GenBank/DDBJ whole genome shotgun (WGS) entry which is preliminary data.</text>
</comment>
<dbReference type="Pfam" id="PF00155">
    <property type="entry name" value="Aminotran_1_2"/>
    <property type="match status" value="1"/>
</dbReference>
<dbReference type="Gene3D" id="3.40.640.10">
    <property type="entry name" value="Type I PLP-dependent aspartate aminotransferase-like (Major domain)"/>
    <property type="match status" value="1"/>
</dbReference>
<keyword evidence="1" id="KW-0663">Pyridoxal phosphate</keyword>
<dbReference type="InterPro" id="IPR004839">
    <property type="entry name" value="Aminotransferase_I/II_large"/>
</dbReference>
<name>A0A430FTM1_9BIFI</name>
<dbReference type="Gene3D" id="3.90.1150.10">
    <property type="entry name" value="Aspartate Aminotransferase, domain 1"/>
    <property type="match status" value="1"/>
</dbReference>
<evidence type="ECO:0000259" key="2">
    <source>
        <dbReference type="Pfam" id="PF00155"/>
    </source>
</evidence>
<dbReference type="GO" id="GO:0006520">
    <property type="term" value="P:amino acid metabolic process"/>
    <property type="evidence" value="ECO:0007669"/>
    <property type="project" value="TreeGrafter"/>
</dbReference>
<evidence type="ECO:0000313" key="4">
    <source>
        <dbReference type="Proteomes" id="UP000287609"/>
    </source>
</evidence>
<sequence length="429" mass="47148">MRFSSRVNTSEPNPIAVAEAQAKSQGIALTKLNDSNPTAHGLAPACLNTLYRAEPRGQAEVREALTAFLNARDFGTTDNAVQEEVTETGSESTNDGASENIRKHRADRLYVMSSTSQAYSWLMKLLCNAGDAVLAPKPGYPLIESIADLECAHTITYQLAFDGSWTVDVPAMRRAIEEFNTEHASEGTDEKPAPRVQIIVVINPNNPTGSYIKPDERQAIIKLAQEFECAIIADEVFYGYDLEPFDGNRRFAGEPQVLTFALDGFSKMLAAPHAKVGWIEVSGPDDDVHEAMRRLDVIADDFLPMSQLIAQAMPALIEQIPSQTAKVRERTQSNLAKLYQMLEADDLGVTEVLRAEGGWNVLLRMPSVIDENELVLQLINGQQTTGQPGYFFDMTSNGYLAVSLLPEPEQFERNITTVLNGVRAALLGE</sequence>
<dbReference type="InterPro" id="IPR015424">
    <property type="entry name" value="PyrdxlP-dep_Trfase"/>
</dbReference>
<dbReference type="InterPro" id="IPR050478">
    <property type="entry name" value="Ethylene_sulfur-biosynth"/>
</dbReference>
<reference evidence="3 4" key="1">
    <citation type="submission" date="2018-09" db="EMBL/GenBank/DDBJ databases">
        <title>Characterization of the phylogenetic diversity of five novel species belonging to the genus Bifidobacterium.</title>
        <authorList>
            <person name="Lugli G.A."/>
            <person name="Duranti S."/>
            <person name="Milani C."/>
        </authorList>
    </citation>
    <scope>NUCLEOTIDE SEQUENCE [LARGE SCALE GENOMIC DNA]</scope>
    <source>
        <strain evidence="3 4">2036B</strain>
    </source>
</reference>
<dbReference type="Proteomes" id="UP000287609">
    <property type="component" value="Unassembled WGS sequence"/>
</dbReference>
<keyword evidence="3" id="KW-0032">Aminotransferase</keyword>
<organism evidence="3 4">
    <name type="scientific">Bifidobacterium dolichotidis</name>
    <dbReference type="NCBI Taxonomy" id="2306976"/>
    <lineage>
        <taxon>Bacteria</taxon>
        <taxon>Bacillati</taxon>
        <taxon>Actinomycetota</taxon>
        <taxon>Actinomycetes</taxon>
        <taxon>Bifidobacteriales</taxon>
        <taxon>Bifidobacteriaceae</taxon>
        <taxon>Bifidobacterium</taxon>
    </lineage>
</organism>
<dbReference type="AlphaFoldDB" id="A0A430FTM1"/>
<evidence type="ECO:0000256" key="1">
    <source>
        <dbReference type="ARBA" id="ARBA00022898"/>
    </source>
</evidence>
<gene>
    <name evidence="3" type="ORF">D2E26_0730</name>
</gene>
<keyword evidence="4" id="KW-1185">Reference proteome</keyword>
<dbReference type="PANTHER" id="PTHR43795">
    <property type="entry name" value="BIFUNCTIONAL ASPARTATE AMINOTRANSFERASE AND GLUTAMATE/ASPARTATE-PREPHENATE AMINOTRANSFERASE-RELATED"/>
    <property type="match status" value="1"/>
</dbReference>
<dbReference type="InterPro" id="IPR015421">
    <property type="entry name" value="PyrdxlP-dep_Trfase_major"/>
</dbReference>